<name>A0A7X9FQV4_9DELT</name>
<keyword evidence="2" id="KW-0472">Membrane</keyword>
<feature type="region of interest" description="Disordered" evidence="1">
    <location>
        <begin position="143"/>
        <end position="164"/>
    </location>
</feature>
<dbReference type="Proteomes" id="UP000524246">
    <property type="component" value="Unassembled WGS sequence"/>
</dbReference>
<proteinExistence type="predicted"/>
<keyword evidence="2" id="KW-1133">Transmembrane helix</keyword>
<evidence type="ECO:0008006" key="5">
    <source>
        <dbReference type="Google" id="ProtNLM"/>
    </source>
</evidence>
<evidence type="ECO:0000313" key="3">
    <source>
        <dbReference type="EMBL" id="NMC62599.1"/>
    </source>
</evidence>
<dbReference type="AlphaFoldDB" id="A0A7X9FQV4"/>
<sequence length="327" mass="36816">MNLKITVNQVLDQSHDVFIVILVSLFVSGCFSYSNLSNPALTRLKNRGPVLVSANNPYVASNLMLQKLMDESSEIKGFISHRGAPTVLEVNQSFFSAPTIMFYYPENGEYYRLENDNNFWLIQGPLSLSPEHRNQLLSLTQLPMDEEKSKSQEASTLEMEKGKTKEVIDKTEELKRSQSQTEKMMPLHQEPKEFPLKKTKDKGTIEKLKSSKSTPDKEIAAKTQSEVQKELDSESIRKITGLGQQSIGELTPKGDLVHYVTFADENLDLIAKWYTFDSKNAGKIARLSGISPKQALSVGDTLIIPSYLLKNKVRLNQEGMKILQGKQ</sequence>
<evidence type="ECO:0000256" key="1">
    <source>
        <dbReference type="SAM" id="MobiDB-lite"/>
    </source>
</evidence>
<comment type="caution">
    <text evidence="3">The sequence shown here is derived from an EMBL/GenBank/DDBJ whole genome shotgun (WGS) entry which is preliminary data.</text>
</comment>
<protein>
    <recommendedName>
        <fullName evidence="5">LysM domain-containing protein</fullName>
    </recommendedName>
</protein>
<feature type="region of interest" description="Disordered" evidence="1">
    <location>
        <begin position="204"/>
        <end position="226"/>
    </location>
</feature>
<keyword evidence="2" id="KW-0812">Transmembrane</keyword>
<dbReference type="PROSITE" id="PS51257">
    <property type="entry name" value="PROKAR_LIPOPROTEIN"/>
    <property type="match status" value="1"/>
</dbReference>
<evidence type="ECO:0000256" key="2">
    <source>
        <dbReference type="SAM" id="Phobius"/>
    </source>
</evidence>
<organism evidence="3 4">
    <name type="scientific">SAR324 cluster bacterium</name>
    <dbReference type="NCBI Taxonomy" id="2024889"/>
    <lineage>
        <taxon>Bacteria</taxon>
        <taxon>Deltaproteobacteria</taxon>
        <taxon>SAR324 cluster</taxon>
    </lineage>
</organism>
<feature type="compositionally biased region" description="Basic and acidic residues" evidence="1">
    <location>
        <begin position="204"/>
        <end position="220"/>
    </location>
</feature>
<reference evidence="3 4" key="1">
    <citation type="journal article" date="2020" name="Biotechnol. Biofuels">
        <title>New insights from the biogas microbiome by comprehensive genome-resolved metagenomics of nearly 1600 species originating from multiple anaerobic digesters.</title>
        <authorList>
            <person name="Campanaro S."/>
            <person name="Treu L."/>
            <person name="Rodriguez-R L.M."/>
            <person name="Kovalovszki A."/>
            <person name="Ziels R.M."/>
            <person name="Maus I."/>
            <person name="Zhu X."/>
            <person name="Kougias P.G."/>
            <person name="Basile A."/>
            <person name="Luo G."/>
            <person name="Schluter A."/>
            <person name="Konstantinidis K.T."/>
            <person name="Angelidaki I."/>
        </authorList>
    </citation>
    <scope>NUCLEOTIDE SEQUENCE [LARGE SCALE GENOMIC DNA]</scope>
    <source>
        <strain evidence="3">AS27yjCOA_65</strain>
    </source>
</reference>
<dbReference type="EMBL" id="JAAZON010000230">
    <property type="protein sequence ID" value="NMC62599.1"/>
    <property type="molecule type" value="Genomic_DNA"/>
</dbReference>
<evidence type="ECO:0000313" key="4">
    <source>
        <dbReference type="Proteomes" id="UP000524246"/>
    </source>
</evidence>
<gene>
    <name evidence="3" type="ORF">GYA55_05455</name>
</gene>
<feature type="transmembrane region" description="Helical" evidence="2">
    <location>
        <begin position="17"/>
        <end position="36"/>
    </location>
</feature>
<accession>A0A7X9FQV4</accession>